<dbReference type="PANTHER" id="PTHR46517">
    <property type="entry name" value="FRUCTOSE-2,6-BISPHOSPHATASE TIGAR"/>
    <property type="match status" value="1"/>
</dbReference>
<evidence type="ECO:0000313" key="4">
    <source>
        <dbReference type="EMBL" id="EFF69653.1"/>
    </source>
</evidence>
<comment type="caution">
    <text evidence="4">The sequence shown here is derived from an EMBL/GenBank/DDBJ whole genome shotgun (WGS) entry which is preliminary data.</text>
</comment>
<dbReference type="EMBL" id="ABWN01000017">
    <property type="protein sequence ID" value="EFF69653.1"/>
    <property type="molecule type" value="Genomic_DNA"/>
</dbReference>
<dbReference type="GO" id="GO:0005829">
    <property type="term" value="C:cytosol"/>
    <property type="evidence" value="ECO:0007669"/>
    <property type="project" value="TreeGrafter"/>
</dbReference>
<name>D4RW36_9FIRM</name>
<sequence length="208" mass="24369">MELYIIRHGETKWNSEKRLQGRSDIELNEYGIELARITSEALKDVKFDRIYSSPLKRAYETAEILRGSRKLDIICDDRLKEMCFGDYEGKVTDTLPDEFWKFFDDPVNFVPAGNGETYEQVIERAKDFLYNVIVPLSYKIDRMLVVAHGAFNRALMISLNHQGIKDYWEGVFQKNCCVNIYEINGDNFKLIQNGKIYYEDKGGKDYRK</sequence>
<organism evidence="4 5">
    <name type="scientific">Eshraghiella crossota DSM 2876</name>
    <dbReference type="NCBI Taxonomy" id="511680"/>
    <lineage>
        <taxon>Bacteria</taxon>
        <taxon>Bacillati</taxon>
        <taxon>Bacillota</taxon>
        <taxon>Clostridia</taxon>
        <taxon>Lachnospirales</taxon>
        <taxon>Lachnospiraceae</taxon>
        <taxon>Eshraghiella</taxon>
    </lineage>
</organism>
<evidence type="ECO:0000256" key="2">
    <source>
        <dbReference type="PIRSR" id="PIRSR613078-1"/>
    </source>
</evidence>
<evidence type="ECO:0000256" key="1">
    <source>
        <dbReference type="ARBA" id="ARBA00022801"/>
    </source>
</evidence>
<dbReference type="PROSITE" id="PS00175">
    <property type="entry name" value="PG_MUTASE"/>
    <property type="match status" value="1"/>
</dbReference>
<dbReference type="Pfam" id="PF00300">
    <property type="entry name" value="His_Phos_1"/>
    <property type="match status" value="1"/>
</dbReference>
<dbReference type="HOGENOM" id="CLU_033323_8_4_9"/>
<evidence type="ECO:0000256" key="3">
    <source>
        <dbReference type="PIRSR" id="PIRSR613078-2"/>
    </source>
</evidence>
<dbReference type="InterPro" id="IPR013078">
    <property type="entry name" value="His_Pase_superF_clade-1"/>
</dbReference>
<dbReference type="SUPFAM" id="SSF53254">
    <property type="entry name" value="Phosphoglycerate mutase-like"/>
    <property type="match status" value="1"/>
</dbReference>
<dbReference type="GO" id="GO:0045820">
    <property type="term" value="P:negative regulation of glycolytic process"/>
    <property type="evidence" value="ECO:0007669"/>
    <property type="project" value="TreeGrafter"/>
</dbReference>
<dbReference type="PANTHER" id="PTHR46517:SF1">
    <property type="entry name" value="FRUCTOSE-2,6-BISPHOSPHATASE TIGAR"/>
    <property type="match status" value="1"/>
</dbReference>
<dbReference type="InterPro" id="IPR001345">
    <property type="entry name" value="PG/BPGM_mutase_AS"/>
</dbReference>
<dbReference type="STRING" id="45851.BHV86_06600"/>
<dbReference type="Gene3D" id="3.40.50.1240">
    <property type="entry name" value="Phosphoglycerate mutase-like"/>
    <property type="match status" value="1"/>
</dbReference>
<proteinExistence type="predicted"/>
<keyword evidence="5" id="KW-1185">Reference proteome</keyword>
<dbReference type="CDD" id="cd07067">
    <property type="entry name" value="HP_PGM_like"/>
    <property type="match status" value="1"/>
</dbReference>
<feature type="active site" description="Tele-phosphohistidine intermediate" evidence="2">
    <location>
        <position position="8"/>
    </location>
</feature>
<dbReference type="Proteomes" id="UP000006238">
    <property type="component" value="Unassembled WGS sequence"/>
</dbReference>
<feature type="active site" description="Proton donor/acceptor" evidence="2">
    <location>
        <position position="81"/>
    </location>
</feature>
<evidence type="ECO:0000313" key="5">
    <source>
        <dbReference type="Proteomes" id="UP000006238"/>
    </source>
</evidence>
<dbReference type="InterPro" id="IPR051695">
    <property type="entry name" value="Phosphoglycerate_Mutase"/>
</dbReference>
<dbReference type="InterPro" id="IPR029033">
    <property type="entry name" value="His_PPase_superfam"/>
</dbReference>
<gene>
    <name evidence="4" type="ORF">BUTYVIB_00166</name>
</gene>
<dbReference type="RefSeq" id="WP_005600798.1">
    <property type="nucleotide sequence ID" value="NZ_GG663519.1"/>
</dbReference>
<dbReference type="eggNOG" id="COG0406">
    <property type="taxonomic scope" value="Bacteria"/>
</dbReference>
<accession>D4RW36</accession>
<keyword evidence="1" id="KW-0378">Hydrolase</keyword>
<dbReference type="AlphaFoldDB" id="D4RW36"/>
<protein>
    <submittedName>
        <fullName evidence="4">Phosphoglycerate mutase family protein</fullName>
    </submittedName>
</protein>
<dbReference type="GO" id="GO:0043456">
    <property type="term" value="P:regulation of pentose-phosphate shunt"/>
    <property type="evidence" value="ECO:0007669"/>
    <property type="project" value="TreeGrafter"/>
</dbReference>
<feature type="binding site" evidence="3">
    <location>
        <begin position="7"/>
        <end position="14"/>
    </location>
    <ligand>
        <name>substrate</name>
    </ligand>
</feature>
<feature type="binding site" evidence="3">
    <location>
        <position position="57"/>
    </location>
    <ligand>
        <name>substrate</name>
    </ligand>
</feature>
<dbReference type="SMART" id="SM00855">
    <property type="entry name" value="PGAM"/>
    <property type="match status" value="1"/>
</dbReference>
<dbReference type="GeneID" id="98918532"/>
<dbReference type="GO" id="GO:0004331">
    <property type="term" value="F:fructose-2,6-bisphosphate 2-phosphatase activity"/>
    <property type="evidence" value="ECO:0007669"/>
    <property type="project" value="TreeGrafter"/>
</dbReference>
<reference evidence="4 5" key="1">
    <citation type="submission" date="2010-02" db="EMBL/GenBank/DDBJ databases">
        <authorList>
            <person name="Weinstock G."/>
            <person name="Sodergren E."/>
            <person name="Clifton S."/>
            <person name="Fulton L."/>
            <person name="Fulton B."/>
            <person name="Courtney L."/>
            <person name="Fronick C."/>
            <person name="Harrison M."/>
            <person name="Strong C."/>
            <person name="Farmer C."/>
            <person name="Delahaunty K."/>
            <person name="Markovic C."/>
            <person name="Hall O."/>
            <person name="Minx P."/>
            <person name="Tomlinson C."/>
            <person name="Mitreva M."/>
            <person name="Nelson J."/>
            <person name="Hou S."/>
            <person name="Wollam A."/>
            <person name="Pepin K.H."/>
            <person name="Johnson M."/>
            <person name="Bhonagiri V."/>
            <person name="Zhang X."/>
            <person name="Suruliraj S."/>
            <person name="Warren W."/>
            <person name="Chinwalla A."/>
            <person name="Mardis E.R."/>
            <person name="Wilson R.K."/>
        </authorList>
    </citation>
    <scope>NUCLEOTIDE SEQUENCE [LARGE SCALE GENOMIC DNA]</scope>
    <source>
        <strain evidence="4 5">DSM 2876</strain>
    </source>
</reference>